<dbReference type="EMBL" id="JF974296">
    <property type="protein sequence ID" value="AGH57546.1"/>
    <property type="molecule type" value="Genomic_DNA"/>
</dbReference>
<accession>M4SRW7</accession>
<evidence type="ECO:0000313" key="1">
    <source>
        <dbReference type="EMBL" id="AGH57546.1"/>
    </source>
</evidence>
<gene>
    <name evidence="1" type="ORF">PYDG_00014</name>
</gene>
<reference evidence="1 2" key="1">
    <citation type="submission" date="2010-11" db="EMBL/GenBank/DDBJ databases">
        <title>The Genome Sequence of Pseudoalteromonas phage pYD6-A.</title>
        <authorList>
            <consortium name="The Broad Institute Genome Sequencing Platform"/>
            <person name="Henn M.R."/>
            <person name="Wolf A."/>
            <person name="Jost G."/>
            <person name="Levin J."/>
            <person name="Malboeuf C."/>
            <person name="Casali M."/>
            <person name="Russ C."/>
            <person name="Lennon N."/>
            <person name="Chapman S.B."/>
            <person name="Erlich R."/>
            <person name="Young S.K."/>
            <person name="Yandava C."/>
            <person name="Zeng Q."/>
            <person name="Alvarado L."/>
            <person name="Anderson S."/>
            <person name="Berlin A."/>
            <person name="Chen Z."/>
            <person name="Freedman E."/>
            <person name="Gellesch M."/>
            <person name="Goldberg J."/>
            <person name="Green L."/>
            <person name="Griggs A."/>
            <person name="Gujja S."/>
            <person name="Heilman E.R."/>
            <person name="Heiman D."/>
            <person name="Hollinger A."/>
            <person name="Howarth C."/>
            <person name="Larson L."/>
            <person name="Mehta T."/>
            <person name="Pearson M."/>
            <person name="Roberts A."/>
            <person name="Ryan E."/>
            <person name="Saif S."/>
            <person name="Shea T."/>
            <person name="Shenoy N."/>
            <person name="Sisk P."/>
            <person name="Stolte C."/>
            <person name="Sykes S."/>
            <person name="White J."/>
            <person name="Haas B."/>
            <person name="Nusbaum C."/>
            <person name="Birren B."/>
        </authorList>
    </citation>
    <scope>NUCLEOTIDE SEQUENCE [LARGE SCALE GENOMIC DNA]</scope>
    <source>
        <strain evidence="2">pYD6-A</strain>
    </source>
</reference>
<dbReference type="RefSeq" id="YP_007674224.1">
    <property type="nucleotide sequence ID" value="NC_020849.1"/>
</dbReference>
<proteinExistence type="predicted"/>
<sequence>MFKVFRGTLLEGQEAESVLLIVDLDNRLGWWLVVEECYADWQSFYNKGSDGFWVYRDLENKLEDFIEYKETFSGSLNETLNYVRMIDMLENN</sequence>
<dbReference type="GeneID" id="15010757"/>
<organism evidence="1 2">
    <name type="scientific">Pseudoalteromonas phage pYD6-A</name>
    <dbReference type="NCBI Taxonomy" id="754052"/>
    <lineage>
        <taxon>Viruses</taxon>
        <taxon>Duplodnaviria</taxon>
        <taxon>Heunggongvirae</taxon>
        <taxon>Uroviricota</taxon>
        <taxon>Caudoviricetes</taxon>
        <taxon>Schitoviridae</taxon>
        <taxon>Fuhrmanvirinae</taxon>
        <taxon>Matsuvirus</taxon>
        <taxon>Matsuvirus pYD6A</taxon>
    </lineage>
</organism>
<evidence type="ECO:0000313" key="2">
    <source>
        <dbReference type="Proteomes" id="UP000204048"/>
    </source>
</evidence>
<protein>
    <submittedName>
        <fullName evidence="1">Uncharacterized protein</fullName>
    </submittedName>
</protein>
<dbReference type="KEGG" id="vg:15010757"/>
<keyword evidence="2" id="KW-1185">Reference proteome</keyword>
<dbReference type="Proteomes" id="UP000204048">
    <property type="component" value="Segment"/>
</dbReference>
<name>M4SRW7_9CAUD</name>